<feature type="region of interest" description="Disordered" evidence="2">
    <location>
        <begin position="950"/>
        <end position="1019"/>
    </location>
</feature>
<dbReference type="PANTHER" id="PTHR31569:SF4">
    <property type="entry name" value="SWIM-TYPE DOMAIN-CONTAINING PROTEIN"/>
    <property type="match status" value="1"/>
</dbReference>
<keyword evidence="3" id="KW-0472">Membrane</keyword>
<evidence type="ECO:0000313" key="6">
    <source>
        <dbReference type="Proteomes" id="UP000054324"/>
    </source>
</evidence>
<keyword evidence="3" id="KW-0812">Transmembrane</keyword>
<keyword evidence="1" id="KW-0479">Metal-binding</keyword>
<dbReference type="Proteomes" id="UP000054324">
    <property type="component" value="Unassembled WGS sequence"/>
</dbReference>
<organism evidence="5 6">
    <name type="scientific">Opisthorchis viverrini</name>
    <name type="common">Southeast Asian liver fluke</name>
    <dbReference type="NCBI Taxonomy" id="6198"/>
    <lineage>
        <taxon>Eukaryota</taxon>
        <taxon>Metazoa</taxon>
        <taxon>Spiralia</taxon>
        <taxon>Lophotrochozoa</taxon>
        <taxon>Platyhelminthes</taxon>
        <taxon>Trematoda</taxon>
        <taxon>Digenea</taxon>
        <taxon>Opisthorchiida</taxon>
        <taxon>Opisthorchiata</taxon>
        <taxon>Opisthorchiidae</taxon>
        <taxon>Opisthorchis</taxon>
    </lineage>
</organism>
<feature type="compositionally biased region" description="Polar residues" evidence="2">
    <location>
        <begin position="950"/>
        <end position="982"/>
    </location>
</feature>
<dbReference type="GO" id="GO:0008270">
    <property type="term" value="F:zinc ion binding"/>
    <property type="evidence" value="ECO:0007669"/>
    <property type="project" value="UniProtKB-KW"/>
</dbReference>
<feature type="transmembrane region" description="Helical" evidence="3">
    <location>
        <begin position="804"/>
        <end position="825"/>
    </location>
</feature>
<feature type="transmembrane region" description="Helical" evidence="3">
    <location>
        <begin position="837"/>
        <end position="855"/>
    </location>
</feature>
<keyword evidence="1" id="KW-0863">Zinc-finger</keyword>
<feature type="transmembrane region" description="Helical" evidence="3">
    <location>
        <begin position="660"/>
        <end position="685"/>
    </location>
</feature>
<evidence type="ECO:0000256" key="1">
    <source>
        <dbReference type="PROSITE-ProRule" id="PRU00325"/>
    </source>
</evidence>
<accession>A0A074ZXK1</accession>
<dbReference type="EMBL" id="KL596637">
    <property type="protein sequence ID" value="KER32153.1"/>
    <property type="molecule type" value="Genomic_DNA"/>
</dbReference>
<proteinExistence type="predicted"/>
<name>A0A074ZXK1_OPIVI</name>
<dbReference type="OrthoDB" id="72976at2759"/>
<feature type="compositionally biased region" description="Polar residues" evidence="2">
    <location>
        <begin position="1000"/>
        <end position="1012"/>
    </location>
</feature>
<keyword evidence="3" id="KW-1133">Transmembrane helix</keyword>
<dbReference type="AlphaFoldDB" id="A0A074ZXK1"/>
<dbReference type="PROSITE" id="PS50966">
    <property type="entry name" value="ZF_SWIM"/>
    <property type="match status" value="1"/>
</dbReference>
<evidence type="ECO:0000313" key="5">
    <source>
        <dbReference type="EMBL" id="KER32153.1"/>
    </source>
</evidence>
<dbReference type="GeneID" id="20327028"/>
<feature type="transmembrane region" description="Helical" evidence="3">
    <location>
        <begin position="732"/>
        <end position="749"/>
    </location>
</feature>
<dbReference type="InterPro" id="IPR007527">
    <property type="entry name" value="Znf_SWIM"/>
</dbReference>
<keyword evidence="6" id="KW-1185">Reference proteome</keyword>
<keyword evidence="1" id="KW-0862">Zinc</keyword>
<dbReference type="KEGG" id="ovi:T265_12860"/>
<feature type="domain" description="SWIM-type" evidence="4">
    <location>
        <begin position="383"/>
        <end position="424"/>
    </location>
</feature>
<evidence type="ECO:0000256" key="2">
    <source>
        <dbReference type="SAM" id="MobiDB-lite"/>
    </source>
</evidence>
<gene>
    <name evidence="5" type="ORF">T265_12860</name>
</gene>
<evidence type="ECO:0000256" key="3">
    <source>
        <dbReference type="SAM" id="Phobius"/>
    </source>
</evidence>
<dbReference type="Pfam" id="PF21056">
    <property type="entry name" value="ZSWIM1-3_RNaseH-like"/>
    <property type="match status" value="1"/>
</dbReference>
<dbReference type="InterPro" id="IPR036691">
    <property type="entry name" value="Endo/exonu/phosph_ase_sf"/>
</dbReference>
<feature type="non-terminal residue" evidence="5">
    <location>
        <position position="1"/>
    </location>
</feature>
<feature type="transmembrane region" description="Helical" evidence="3">
    <location>
        <begin position="761"/>
        <end position="784"/>
    </location>
</feature>
<dbReference type="InterPro" id="IPR048324">
    <property type="entry name" value="ZSWIM1-3_RNaseH-like"/>
</dbReference>
<dbReference type="InterPro" id="IPR052579">
    <property type="entry name" value="Zinc_finger_SWIM"/>
</dbReference>
<reference evidence="5 6" key="1">
    <citation type="submission" date="2013-11" db="EMBL/GenBank/DDBJ databases">
        <title>Opisthorchis viverrini - life in the bile duct.</title>
        <authorList>
            <person name="Young N.D."/>
            <person name="Nagarajan N."/>
            <person name="Lin S.J."/>
            <person name="Korhonen P.K."/>
            <person name="Jex A.R."/>
            <person name="Hall R.S."/>
            <person name="Safavi-Hemami H."/>
            <person name="Kaewkong W."/>
            <person name="Bertrand D."/>
            <person name="Gao S."/>
            <person name="Seet Q."/>
            <person name="Wongkham S."/>
            <person name="Teh B.T."/>
            <person name="Wongkham C."/>
            <person name="Intapan P.M."/>
            <person name="Maleewong W."/>
            <person name="Yang X."/>
            <person name="Hu M."/>
            <person name="Wang Z."/>
            <person name="Hofmann A."/>
            <person name="Sternberg P.W."/>
            <person name="Tan P."/>
            <person name="Wang J."/>
            <person name="Gasser R.B."/>
        </authorList>
    </citation>
    <scope>NUCLEOTIDE SEQUENCE [LARGE SCALE GENOMIC DNA]</scope>
</reference>
<dbReference type="PANTHER" id="PTHR31569">
    <property type="entry name" value="SWIM-TYPE DOMAIN-CONTAINING PROTEIN"/>
    <property type="match status" value="1"/>
</dbReference>
<dbReference type="Gene3D" id="3.60.10.10">
    <property type="entry name" value="Endonuclease/exonuclease/phosphatase"/>
    <property type="match status" value="1"/>
</dbReference>
<evidence type="ECO:0000259" key="4">
    <source>
        <dbReference type="PROSITE" id="PS50966"/>
    </source>
</evidence>
<sequence>LVGGLFFLEHNHKLSKFLYDRFPVNRRLTEDEFGTCQALLRYGTPSSEVRQFVADEFGKILTTKDIHNYRRKCRPAMLNDMPSVLAKLRETGRVLVCQGEEGHYSHICFSRWQQIALFRRFPDVVNVDGTHATNRLGYKLYTFLITDGMGTGRPVMYAFVESEQFAPMRKLFGLFKEMMGEAYPVRTFVMDKLAAQMRAARVVFGCDIMLCYFHVRKAIRKHTHSANSRHIFHRMARLDNAVQFRQDLQLLRRTDPRFLSYLTARWLYITRKWAIHAQSGMVHFGNVTNNRLENANGRLKDQVHHSDTLEHAIQKVSRHAEWLMREFEMHTSYHCDRRQILEGDAYVLNVVCRMTTYACSLVLRHLGPRPPRMPYESVGTNKFVVQTPRCSQTVDTCAGECTCPFYQAMWLPCVHLFSVVRDQSVPSTPGPSRKHRGVLATRSAKRTSYDVDLDRSMESQHNLFPEFVCVRVFGSTEELLDSRDLNAPVSRLSSLESHLGGRFGVDARRTDNGGRLLQLCADHELFLASTNFQHKRSHRVTWRPPTANRPWTQLGHVAISHRWRATIQDCRSFWGTPLDSDHAMVRARLTVRFPPGPPQVGLLVWLRQRHTSINPEFIPTYEDPALPYIQAMSVSTFLTLLLSCSEILLCLHLSLPSLQLAYLTIFTPLLLVGLLGIFGFFFVMIDSRSMFSWARRRRARHRFRARSVIGQETFDEFDPAFMPSRPRRVCSFTLELCIAANLLQLLFLISRLDNWIRSKWIVTFIPSFILLGMGFIFCTIGFIFALIRYFTAFNIPPTQRRLPVYYYASHIFINFLLCTAVAFLALRLDNYLSAAQISYSLICAPVLLSLIIYSVNSFCLGPGNPWWFGLNRNVLLAVFEASPALQLCANTSVTPAGLWKSTANGHHISNGVIPRQPESLTPGDVISDPSSQFYSQFPSVHLQVSSANSCGETQASVPGNSERSDLSAPSTSVSPLSPSKPTIHTAAHEDTVQPLLPDKQPTSVSPENNRQLESVRHPD</sequence>
<protein>
    <recommendedName>
        <fullName evidence="4">SWIM-type domain-containing protein</fullName>
    </recommendedName>
</protein>
<dbReference type="CTD" id="20327028"/>
<dbReference type="RefSeq" id="XP_009164159.1">
    <property type="nucleotide sequence ID" value="XM_009165895.1"/>
</dbReference>